<dbReference type="GO" id="GO:0005886">
    <property type="term" value="C:plasma membrane"/>
    <property type="evidence" value="ECO:0007669"/>
    <property type="project" value="UniProtKB-SubCell"/>
</dbReference>
<evidence type="ECO:0000256" key="9">
    <source>
        <dbReference type="SAM" id="MobiDB-lite"/>
    </source>
</evidence>
<feature type="compositionally biased region" description="Low complexity" evidence="9">
    <location>
        <begin position="70"/>
        <end position="88"/>
    </location>
</feature>
<comment type="subcellular location">
    <subcellularLocation>
        <location evidence="1">Cell membrane</location>
        <topology evidence="1">Multi-pass membrane protein</topology>
    </subcellularLocation>
</comment>
<feature type="transmembrane region" description="Helical" evidence="10">
    <location>
        <begin position="352"/>
        <end position="373"/>
    </location>
</feature>
<evidence type="ECO:0000313" key="14">
    <source>
        <dbReference type="Proteomes" id="UP000268084"/>
    </source>
</evidence>
<keyword evidence="5 10" id="KW-1133">Transmembrane helix</keyword>
<dbReference type="KEGG" id="nak:EH165_15015"/>
<evidence type="ECO:0000256" key="2">
    <source>
        <dbReference type="ARBA" id="ARBA00022475"/>
    </source>
</evidence>
<reference evidence="13 14" key="2">
    <citation type="submission" date="2018-12" db="EMBL/GenBank/DDBJ databases">
        <title>Nakamurella antarcticus sp. nov., isolated from Antarctica South Shetland Islands soil.</title>
        <authorList>
            <person name="Peng F."/>
        </authorList>
    </citation>
    <scope>NUCLEOTIDE SEQUENCE [LARGE SCALE GENOMIC DNA]</scope>
    <source>
        <strain evidence="13 14">S14-144</strain>
    </source>
</reference>
<evidence type="ECO:0000256" key="7">
    <source>
        <dbReference type="ARBA" id="ARBA00024033"/>
    </source>
</evidence>
<comment type="pathway">
    <text evidence="8">Cell wall biogenesis; peptidoglycan biosynthesis.</text>
</comment>
<feature type="region of interest" description="Disordered" evidence="9">
    <location>
        <begin position="70"/>
        <end position="91"/>
    </location>
</feature>
<dbReference type="InterPro" id="IPR043689">
    <property type="entry name" value="MurL"/>
</dbReference>
<dbReference type="EMBL" id="CP034170">
    <property type="protein sequence ID" value="AZI59255.1"/>
    <property type="molecule type" value="Genomic_DNA"/>
</dbReference>
<keyword evidence="14" id="KW-1185">Reference proteome</keyword>
<evidence type="ECO:0000256" key="5">
    <source>
        <dbReference type="ARBA" id="ARBA00022989"/>
    </source>
</evidence>
<evidence type="ECO:0000256" key="10">
    <source>
        <dbReference type="SAM" id="Phobius"/>
    </source>
</evidence>
<evidence type="ECO:0000256" key="8">
    <source>
        <dbReference type="HAMAP-Rule" id="MF_02209"/>
    </source>
</evidence>
<reference evidence="13 14" key="1">
    <citation type="submission" date="2018-11" db="EMBL/GenBank/DDBJ databases">
        <authorList>
            <person name="Da X."/>
        </authorList>
    </citation>
    <scope>NUCLEOTIDE SEQUENCE [LARGE SCALE GENOMIC DNA]</scope>
    <source>
        <strain evidence="13 14">S14-144</strain>
    </source>
</reference>
<proteinExistence type="inferred from homology"/>
<dbReference type="InterPro" id="IPR058740">
    <property type="entry name" value="MurL_N"/>
</dbReference>
<feature type="transmembrane region" description="Helical" evidence="10">
    <location>
        <begin position="246"/>
        <end position="266"/>
    </location>
</feature>
<feature type="transmembrane region" description="Helical" evidence="10">
    <location>
        <begin position="317"/>
        <end position="345"/>
    </location>
</feature>
<feature type="transmembrane region" description="Helical" evidence="10">
    <location>
        <begin position="530"/>
        <end position="549"/>
    </location>
</feature>
<evidence type="ECO:0000256" key="3">
    <source>
        <dbReference type="ARBA" id="ARBA00022679"/>
    </source>
</evidence>
<dbReference type="GO" id="GO:0005737">
    <property type="term" value="C:cytoplasm"/>
    <property type="evidence" value="ECO:0007669"/>
    <property type="project" value="UniProtKB-UniRule"/>
</dbReference>
<dbReference type="GO" id="GO:0051301">
    <property type="term" value="P:cell division"/>
    <property type="evidence" value="ECO:0007669"/>
    <property type="project" value="UniProtKB-KW"/>
</dbReference>
<keyword evidence="6 10" id="KW-0472">Membrane</keyword>
<dbReference type="GO" id="GO:0008360">
    <property type="term" value="P:regulation of cell shape"/>
    <property type="evidence" value="ECO:0007669"/>
    <property type="project" value="UniProtKB-KW"/>
</dbReference>
<feature type="transmembrane region" description="Helical" evidence="10">
    <location>
        <begin position="453"/>
        <end position="469"/>
    </location>
</feature>
<comment type="similarity">
    <text evidence="7">Belongs to the glycosyltransferase 87 family.</text>
</comment>
<feature type="compositionally biased region" description="Basic and acidic residues" evidence="9">
    <location>
        <begin position="22"/>
        <end position="32"/>
    </location>
</feature>
<keyword evidence="8" id="KW-0132">Cell division</keyword>
<protein>
    <recommendedName>
        <fullName evidence="8">UDP-N-acetyl-alpha-D-muramoyl-L-alanyl-L-glutamate epimerase</fullName>
        <ecNumber evidence="8">5.1.1.23</ecNumber>
    </recommendedName>
    <alternativeName>
        <fullName evidence="8">UDP-MurNAc-L-Ala-L-Glu epimerase</fullName>
    </alternativeName>
</protein>
<comment type="catalytic activity">
    <reaction evidence="8">
        <text>UDP-N-acetyl-alpha-D-muramoyl-L-alanyl-L-glutamate + ATP + H2O = UDP-N-acetyl-alpha-D-muramoyl-L-alanyl-D-glutamate + AMP + diphosphate + H(+)</text>
        <dbReference type="Rhea" id="RHEA:58812"/>
        <dbReference type="ChEBI" id="CHEBI:15377"/>
        <dbReference type="ChEBI" id="CHEBI:15378"/>
        <dbReference type="ChEBI" id="CHEBI:30616"/>
        <dbReference type="ChEBI" id="CHEBI:33019"/>
        <dbReference type="ChEBI" id="CHEBI:83900"/>
        <dbReference type="ChEBI" id="CHEBI:142725"/>
        <dbReference type="ChEBI" id="CHEBI:456215"/>
        <dbReference type="EC" id="5.1.1.23"/>
    </reaction>
</comment>
<dbReference type="EC" id="5.1.1.23" evidence="8"/>
<accession>A0A3G8ZR17</accession>
<keyword evidence="8" id="KW-0573">Peptidoglycan synthesis</keyword>
<keyword evidence="8" id="KW-0131">Cell cycle</keyword>
<evidence type="ECO:0000313" key="13">
    <source>
        <dbReference type="EMBL" id="AZI59255.1"/>
    </source>
</evidence>
<dbReference type="HAMAP" id="MF_02209">
    <property type="entry name" value="MurL"/>
    <property type="match status" value="1"/>
</dbReference>
<dbReference type="Pfam" id="PF26299">
    <property type="entry name" value="MurL_N"/>
    <property type="match status" value="1"/>
</dbReference>
<evidence type="ECO:0000256" key="6">
    <source>
        <dbReference type="ARBA" id="ARBA00023136"/>
    </source>
</evidence>
<name>A0A3G8ZR17_9ACTN</name>
<dbReference type="Pfam" id="PF26298">
    <property type="entry name" value="MurL_epimerase_C"/>
    <property type="match status" value="1"/>
</dbReference>
<organism evidence="13 14">
    <name type="scientific">Nakamurella antarctica</name>
    <dbReference type="NCBI Taxonomy" id="1902245"/>
    <lineage>
        <taxon>Bacteria</taxon>
        <taxon>Bacillati</taxon>
        <taxon>Actinomycetota</taxon>
        <taxon>Actinomycetes</taxon>
        <taxon>Nakamurellales</taxon>
        <taxon>Nakamurellaceae</taxon>
        <taxon>Nakamurella</taxon>
    </lineage>
</organism>
<dbReference type="Pfam" id="PF09594">
    <property type="entry name" value="GT87"/>
    <property type="match status" value="1"/>
</dbReference>
<dbReference type="Proteomes" id="UP000268084">
    <property type="component" value="Chromosome"/>
</dbReference>
<gene>
    <name evidence="8" type="primary">murL</name>
    <name evidence="13" type="ORF">EH165_15015</name>
</gene>
<dbReference type="GO" id="GO:0016758">
    <property type="term" value="F:hexosyltransferase activity"/>
    <property type="evidence" value="ECO:0007669"/>
    <property type="project" value="InterPro"/>
</dbReference>
<dbReference type="UniPathway" id="UPA00219"/>
<evidence type="ECO:0000259" key="12">
    <source>
        <dbReference type="Pfam" id="PF26299"/>
    </source>
</evidence>
<feature type="transmembrane region" description="Helical" evidence="10">
    <location>
        <begin position="287"/>
        <end position="311"/>
    </location>
</feature>
<feature type="transmembrane region" description="Helical" evidence="10">
    <location>
        <begin position="421"/>
        <end position="441"/>
    </location>
</feature>
<feature type="domain" description="MurL C-terminal" evidence="11">
    <location>
        <begin position="939"/>
        <end position="1059"/>
    </location>
</feature>
<dbReference type="InterPro" id="IPR018584">
    <property type="entry name" value="GT87"/>
</dbReference>
<dbReference type="RefSeq" id="WP_124800159.1">
    <property type="nucleotide sequence ID" value="NZ_CP034170.1"/>
</dbReference>
<keyword evidence="8" id="KW-0413">Isomerase</keyword>
<evidence type="ECO:0000256" key="1">
    <source>
        <dbReference type="ARBA" id="ARBA00004651"/>
    </source>
</evidence>
<feature type="transmembrane region" description="Helical" evidence="10">
    <location>
        <begin position="489"/>
        <end position="509"/>
    </location>
</feature>
<keyword evidence="4 10" id="KW-0812">Transmembrane</keyword>
<feature type="domain" description="MurL N-terminal" evidence="12">
    <location>
        <begin position="638"/>
        <end position="916"/>
    </location>
</feature>
<comment type="function">
    <text evidence="8">Cell wall formation. Catalyzes epimerization of the terminal L-glutamate in UDP-N-acetyl-alpha-D-muramoyl-L-alanyl-L-glutamate.</text>
</comment>
<dbReference type="GO" id="GO:0009252">
    <property type="term" value="P:peptidoglycan biosynthetic process"/>
    <property type="evidence" value="ECO:0007669"/>
    <property type="project" value="UniProtKB-UniRule"/>
</dbReference>
<evidence type="ECO:0000259" key="11">
    <source>
        <dbReference type="Pfam" id="PF26298"/>
    </source>
</evidence>
<dbReference type="OrthoDB" id="9768152at2"/>
<dbReference type="InterPro" id="IPR058741">
    <property type="entry name" value="MurL_C"/>
</dbReference>
<keyword evidence="8" id="KW-0961">Cell wall biogenesis/degradation</keyword>
<sequence length="1084" mass="117533">MSNAPEPDSDTAVEPAFPGPNDAERPKLERTVGDSQCGDPAFGERLSGGEEDADVLVSVGAPAAVAEAGAAPSAGSTPAAPTTSHSAGLTPFERVIPTWTDATVRRAADAIGGPLGRHALVGRSPILTPLRVALLMAILFLIFGWLAKSPCIQQTGGPNGTQVLDSSGNRQWITGCYNDIVPTYQINGLASSDFPYAPHYADDGTALEPIKYPVVVASFMWAVSQATNGYQALADSSGLLPKSLDVAVYFTLGAIALALLYLWAVASTLKISRRRPWDVAIMCLSPLLVVQAFSNWDIIPVALLAAAMLAWSRSRPLVAGVLLGVAIAAKLYPVLLLLALFILCFRAGKLRSWVVTATAAVITFAVINVPVALSYPDAWREFFVANIDRKDGSTSWYSIYSDWSGFNIFNPELATGQAPTALNAVSALLFLAACIGIGWLGLSAARRPRVAQLMFLVVAAFLLTSKLWNPQFSLWLLPLVVLALPRWRIALLWQLSEAAMWFLLMLSYATKGSDGNRYALLPQYPFQVMALIRDVLVIMMVVMVVREILRPASDLVRQAGDDDPTGGVLANAPDTRTMVSLPSMFRGWAARRARAAGARDPLDAEQDFPNSTEPGWDGQTVAVMTAATPEAMGPSMSRGEKFEYVGYEMAPEQNQLTCRYRLDGRDFTEVVVFPGGGDWTHPAVAEAARLVFLLTAVSYYKASAPPIIDLGKTAITDNERAFLYEFFVEGLGEFAFRNNPPLDLSDVRIVAPALERTRPVGFTPRDRTPLLPFGGGVDSIVSVEIIKPLAPGASLFVVNRPGDTFEAIEKPALVTGLPVVRAERLLDEQILRSRELGFFNGHVPVTGIISAIGVMAATLGGHDAVVMSNEWSASVGTVEVDGKSINHQYSKSESFEAGFRSLIADAIGGEPDYFSLLRPYTELWIARNFASLEQYFPTFRSCNRSFHIDKAHRLDHWCGVCDKCCFIDLILSPFVDATVLRRVFDAGHLDRQEPLDNPILLPKFRTLLGLSPDTKPWECVGDIHECQVATRIAVSRPDRAGSPILQALVAEMGEGADEMAPDSLLSPVGRHFIPERYAPADLLR</sequence>
<comment type="similarity">
    <text evidence="8">Belongs to the MurL family.</text>
</comment>
<feature type="region of interest" description="Disordered" evidence="9">
    <location>
        <begin position="1"/>
        <end position="49"/>
    </location>
</feature>
<keyword evidence="8" id="KW-0133">Cell shape</keyword>
<keyword evidence="2" id="KW-1003">Cell membrane</keyword>
<feature type="transmembrane region" description="Helical" evidence="10">
    <location>
        <begin position="126"/>
        <end position="147"/>
    </location>
</feature>
<evidence type="ECO:0000256" key="4">
    <source>
        <dbReference type="ARBA" id="ARBA00022692"/>
    </source>
</evidence>
<keyword evidence="3" id="KW-0808">Transferase</keyword>
<dbReference type="GO" id="GO:0016855">
    <property type="term" value="F:racemase and epimerase activity, acting on amino acids and derivatives"/>
    <property type="evidence" value="ECO:0007669"/>
    <property type="project" value="UniProtKB-UniRule"/>
</dbReference>
<dbReference type="GO" id="GO:0071555">
    <property type="term" value="P:cell wall organization"/>
    <property type="evidence" value="ECO:0007669"/>
    <property type="project" value="UniProtKB-KW"/>
</dbReference>
<dbReference type="AlphaFoldDB" id="A0A3G8ZR17"/>